<evidence type="ECO:0000313" key="2">
    <source>
        <dbReference type="EMBL" id="NYI04707.1"/>
    </source>
</evidence>
<gene>
    <name evidence="2" type="ORF">FHU37_001650</name>
</gene>
<accession>A0A852ZT52</accession>
<protein>
    <recommendedName>
        <fullName evidence="1">Plant heme peroxidase family profile domain-containing protein</fullName>
    </recommendedName>
</protein>
<dbReference type="EMBL" id="JACBZD010000001">
    <property type="protein sequence ID" value="NYI04707.1"/>
    <property type="molecule type" value="Genomic_DNA"/>
</dbReference>
<dbReference type="Proteomes" id="UP000567795">
    <property type="component" value="Unassembled WGS sequence"/>
</dbReference>
<dbReference type="GO" id="GO:0020037">
    <property type="term" value="F:heme binding"/>
    <property type="evidence" value="ECO:0007669"/>
    <property type="project" value="InterPro"/>
</dbReference>
<sequence length="260" mass="27277">MTDSDAIDRWVRHAARNNAEWCDAVCRAHGRPGRFGATAWTNARRTPPLYPDAVTLDPAATASEVLAGVDVTSPGCSVKDSFGRLDLTAAGFEVLFEARWIVRDGHDPATPAADGTPAADVRWAPVRDAADLDAWQSAWAGGSGAGGPFRAELLERDDVVVLGGRRDGRIVAGAVANLSGDGAVVGVSNVFGDALGLDAAWSGVVAAVSRHFPGVAMVGYERGGDLRAALRHGWRAVGPLRVWLRDTPADGTVTDVMRDS</sequence>
<dbReference type="AlphaFoldDB" id="A0A852ZT52"/>
<dbReference type="RefSeq" id="WP_312892497.1">
    <property type="nucleotide sequence ID" value="NZ_JACBZD010000001.1"/>
</dbReference>
<evidence type="ECO:0000313" key="3">
    <source>
        <dbReference type="Proteomes" id="UP000567795"/>
    </source>
</evidence>
<dbReference type="GO" id="GO:0004601">
    <property type="term" value="F:peroxidase activity"/>
    <property type="evidence" value="ECO:0007669"/>
    <property type="project" value="InterPro"/>
</dbReference>
<name>A0A852ZT52_9ACTN</name>
<organism evidence="2 3">
    <name type="scientific">Allostreptomyces psammosilenae</name>
    <dbReference type="NCBI Taxonomy" id="1892865"/>
    <lineage>
        <taxon>Bacteria</taxon>
        <taxon>Bacillati</taxon>
        <taxon>Actinomycetota</taxon>
        <taxon>Actinomycetes</taxon>
        <taxon>Kitasatosporales</taxon>
        <taxon>Streptomycetaceae</taxon>
        <taxon>Allostreptomyces</taxon>
    </lineage>
</organism>
<keyword evidence="3" id="KW-1185">Reference proteome</keyword>
<comment type="caution">
    <text evidence="2">The sequence shown here is derived from an EMBL/GenBank/DDBJ whole genome shotgun (WGS) entry which is preliminary data.</text>
</comment>
<evidence type="ECO:0000259" key="1">
    <source>
        <dbReference type="PROSITE" id="PS50873"/>
    </source>
</evidence>
<reference evidence="2 3" key="1">
    <citation type="submission" date="2020-07" db="EMBL/GenBank/DDBJ databases">
        <title>Sequencing the genomes of 1000 actinobacteria strains.</title>
        <authorList>
            <person name="Klenk H.-P."/>
        </authorList>
    </citation>
    <scope>NUCLEOTIDE SEQUENCE [LARGE SCALE GENOMIC DNA]</scope>
    <source>
        <strain evidence="2 3">DSM 42178</strain>
    </source>
</reference>
<dbReference type="GO" id="GO:0006979">
    <property type="term" value="P:response to oxidative stress"/>
    <property type="evidence" value="ECO:0007669"/>
    <property type="project" value="InterPro"/>
</dbReference>
<feature type="domain" description="Plant heme peroxidase family profile" evidence="1">
    <location>
        <begin position="62"/>
        <end position="216"/>
    </location>
</feature>
<dbReference type="PROSITE" id="PS50873">
    <property type="entry name" value="PEROXIDASE_4"/>
    <property type="match status" value="1"/>
</dbReference>
<dbReference type="InterPro" id="IPR002016">
    <property type="entry name" value="Haem_peroxidase"/>
</dbReference>
<proteinExistence type="predicted"/>